<dbReference type="AlphaFoldDB" id="A0A7X0MXN7"/>
<dbReference type="InterPro" id="IPR001789">
    <property type="entry name" value="Sig_transdc_resp-reg_receiver"/>
</dbReference>
<dbReference type="SUPFAM" id="SSF52172">
    <property type="entry name" value="CheY-like"/>
    <property type="match status" value="1"/>
</dbReference>
<dbReference type="PROSITE" id="PS50110">
    <property type="entry name" value="RESPONSE_REGULATORY"/>
    <property type="match status" value="1"/>
</dbReference>
<dbReference type="PANTHER" id="PTHR43214:SF41">
    <property type="entry name" value="NITRATE_NITRITE RESPONSE REGULATOR PROTEIN NARP"/>
    <property type="match status" value="1"/>
</dbReference>
<dbReference type="InParanoid" id="A0A7X0MXN7"/>
<evidence type="ECO:0000256" key="3">
    <source>
        <dbReference type="ARBA" id="ARBA00023125"/>
    </source>
</evidence>
<organism evidence="8 9">
    <name type="scientific">Pseudoteredinibacter isoporae</name>
    <dbReference type="NCBI Taxonomy" id="570281"/>
    <lineage>
        <taxon>Bacteria</taxon>
        <taxon>Pseudomonadati</taxon>
        <taxon>Pseudomonadota</taxon>
        <taxon>Gammaproteobacteria</taxon>
        <taxon>Cellvibrionales</taxon>
        <taxon>Cellvibrionaceae</taxon>
        <taxon>Pseudoteredinibacter</taxon>
    </lineage>
</organism>
<dbReference type="EMBL" id="JACHHT010000004">
    <property type="protein sequence ID" value="MBB6523668.1"/>
    <property type="molecule type" value="Genomic_DNA"/>
</dbReference>
<gene>
    <name evidence="8" type="ORF">HNR48_003982</name>
</gene>
<dbReference type="CDD" id="cd17535">
    <property type="entry name" value="REC_NarL-like"/>
    <property type="match status" value="1"/>
</dbReference>
<dbReference type="RefSeq" id="WP_166843324.1">
    <property type="nucleotide sequence ID" value="NZ_JAAONY010000004.1"/>
</dbReference>
<evidence type="ECO:0000259" key="7">
    <source>
        <dbReference type="PROSITE" id="PS50110"/>
    </source>
</evidence>
<dbReference type="Pfam" id="PF00196">
    <property type="entry name" value="GerE"/>
    <property type="match status" value="1"/>
</dbReference>
<dbReference type="GO" id="GO:0000160">
    <property type="term" value="P:phosphorelay signal transduction system"/>
    <property type="evidence" value="ECO:0007669"/>
    <property type="project" value="InterPro"/>
</dbReference>
<evidence type="ECO:0000259" key="6">
    <source>
        <dbReference type="PROSITE" id="PS50043"/>
    </source>
</evidence>
<dbReference type="Pfam" id="PF00072">
    <property type="entry name" value="Response_reg"/>
    <property type="match status" value="1"/>
</dbReference>
<evidence type="ECO:0000256" key="1">
    <source>
        <dbReference type="ARBA" id="ARBA00022553"/>
    </source>
</evidence>
<dbReference type="InterPro" id="IPR011006">
    <property type="entry name" value="CheY-like_superfamily"/>
</dbReference>
<keyword evidence="1 5" id="KW-0597">Phosphoprotein</keyword>
<proteinExistence type="predicted"/>
<dbReference type="CDD" id="cd06170">
    <property type="entry name" value="LuxR_C_like"/>
    <property type="match status" value="1"/>
</dbReference>
<dbReference type="PANTHER" id="PTHR43214">
    <property type="entry name" value="TWO-COMPONENT RESPONSE REGULATOR"/>
    <property type="match status" value="1"/>
</dbReference>
<dbReference type="SUPFAM" id="SSF46894">
    <property type="entry name" value="C-terminal effector domain of the bipartite response regulators"/>
    <property type="match status" value="1"/>
</dbReference>
<keyword evidence="4" id="KW-0804">Transcription</keyword>
<protein>
    <submittedName>
        <fullName evidence="8">DNA-binding NarL/FixJ family response regulator</fullName>
    </submittedName>
</protein>
<evidence type="ECO:0000313" key="8">
    <source>
        <dbReference type="EMBL" id="MBB6523668.1"/>
    </source>
</evidence>
<dbReference type="GO" id="GO:0006355">
    <property type="term" value="P:regulation of DNA-templated transcription"/>
    <property type="evidence" value="ECO:0007669"/>
    <property type="project" value="InterPro"/>
</dbReference>
<dbReference type="InterPro" id="IPR000792">
    <property type="entry name" value="Tscrpt_reg_LuxR_C"/>
</dbReference>
<feature type="domain" description="HTH luxR-type" evidence="6">
    <location>
        <begin position="149"/>
        <end position="214"/>
    </location>
</feature>
<dbReference type="InterPro" id="IPR016032">
    <property type="entry name" value="Sig_transdc_resp-reg_C-effctor"/>
</dbReference>
<accession>A0A7X0MXN7</accession>
<evidence type="ECO:0000256" key="4">
    <source>
        <dbReference type="ARBA" id="ARBA00023163"/>
    </source>
</evidence>
<dbReference type="InterPro" id="IPR058245">
    <property type="entry name" value="NreC/VraR/RcsB-like_REC"/>
</dbReference>
<dbReference type="SMART" id="SM00421">
    <property type="entry name" value="HTH_LUXR"/>
    <property type="match status" value="1"/>
</dbReference>
<feature type="domain" description="Response regulatory" evidence="7">
    <location>
        <begin position="5"/>
        <end position="122"/>
    </location>
</feature>
<sequence length="216" mass="24052">MNIEQCLVVEDELLFQELMASYLLQALPQAKPAKFASNLDEATKHILTSEFQLAIIDISLPDGRGCELIPILKEHCDNVLCVVVTMADDEDTVFECLQMGADGYLLKNEPGSVLIDKLQDIVDGAPPISGDISKKILQHFRQLDKKQKNPELNPDLTPREAEILTLISKGLNRTDIAQLLELSRYTIADHIKSIYRKLGISSRAEATRIAIELGLE</sequence>
<dbReference type="PRINTS" id="PR00038">
    <property type="entry name" value="HTHLUXR"/>
</dbReference>
<name>A0A7X0MXN7_9GAMM</name>
<dbReference type="Proteomes" id="UP000528457">
    <property type="component" value="Unassembled WGS sequence"/>
</dbReference>
<dbReference type="Gene3D" id="3.40.50.2300">
    <property type="match status" value="1"/>
</dbReference>
<keyword evidence="2" id="KW-0805">Transcription regulation</keyword>
<reference evidence="8 9" key="1">
    <citation type="submission" date="2020-08" db="EMBL/GenBank/DDBJ databases">
        <title>Genomic Encyclopedia of Type Strains, Phase IV (KMG-IV): sequencing the most valuable type-strain genomes for metagenomic binning, comparative biology and taxonomic classification.</title>
        <authorList>
            <person name="Goeker M."/>
        </authorList>
    </citation>
    <scope>NUCLEOTIDE SEQUENCE [LARGE SCALE GENOMIC DNA]</scope>
    <source>
        <strain evidence="8 9">DSM 22368</strain>
    </source>
</reference>
<dbReference type="GO" id="GO:0003677">
    <property type="term" value="F:DNA binding"/>
    <property type="evidence" value="ECO:0007669"/>
    <property type="project" value="UniProtKB-KW"/>
</dbReference>
<evidence type="ECO:0000313" key="9">
    <source>
        <dbReference type="Proteomes" id="UP000528457"/>
    </source>
</evidence>
<feature type="modified residue" description="4-aspartylphosphate" evidence="5">
    <location>
        <position position="57"/>
    </location>
</feature>
<keyword evidence="3 8" id="KW-0238">DNA-binding</keyword>
<evidence type="ECO:0000256" key="5">
    <source>
        <dbReference type="PROSITE-ProRule" id="PRU00169"/>
    </source>
</evidence>
<dbReference type="InterPro" id="IPR039420">
    <property type="entry name" value="WalR-like"/>
</dbReference>
<dbReference type="SMART" id="SM00448">
    <property type="entry name" value="REC"/>
    <property type="match status" value="1"/>
</dbReference>
<keyword evidence="9" id="KW-1185">Reference proteome</keyword>
<dbReference type="PROSITE" id="PS50043">
    <property type="entry name" value="HTH_LUXR_2"/>
    <property type="match status" value="1"/>
</dbReference>
<comment type="caution">
    <text evidence="8">The sequence shown here is derived from an EMBL/GenBank/DDBJ whole genome shotgun (WGS) entry which is preliminary data.</text>
</comment>
<evidence type="ECO:0000256" key="2">
    <source>
        <dbReference type="ARBA" id="ARBA00023015"/>
    </source>
</evidence>